<evidence type="ECO:0000256" key="4">
    <source>
        <dbReference type="ARBA" id="ARBA00022917"/>
    </source>
</evidence>
<keyword evidence="1 7" id="KW-0436">Ligase</keyword>
<dbReference type="EMBL" id="CASHTH010002841">
    <property type="protein sequence ID" value="CAI8036039.1"/>
    <property type="molecule type" value="Genomic_DNA"/>
</dbReference>
<keyword evidence="4" id="KW-0648">Protein biosynthesis</keyword>
<evidence type="ECO:0000256" key="2">
    <source>
        <dbReference type="ARBA" id="ARBA00022741"/>
    </source>
</evidence>
<keyword evidence="8" id="KW-1185">Reference proteome</keyword>
<sequence length="412" mass="46667">MPLPILLCDQCDEPLTDKNALNAIRNSIQRSFEFWFGLSIEELLPTDTRCLNCNSSDFRKEATLIDSYFANLLQIIDNSDFKKPLGDHTSVMFVPQTSVGDSQWTKWLAEISVISAALSRSRPIKESQPFKQLKLKTLPEIDGKIQIEDAFLNKYPADVVRLVAISPSVEAKQINYKQLEKLAEGYLGQYQQMQALFDDISEHLYPFLIDSQKASETEQKDTAAEVYKDEQHFTAANGHDVETDVETGVACAPTHTNLEVPRDTTTAGKTLPMDSLAITVTAQLLQEVQHAYQAENFHEMWALLTNFCQDDLRFYSRTMESRPTTTLRAAQSMLSEITTVLLQRFAPLTPFLAEHFYRLISVEGITSDHSIFQGNWHSRSPLIGQSLQPSDVKKDEAKAEWEEVKRAYDAKS</sequence>
<dbReference type="AlphaFoldDB" id="A0AA35WX28"/>
<dbReference type="Gene3D" id="1.10.10.830">
    <property type="entry name" value="Ile-tRNA synthetase CP2 domain-like"/>
    <property type="match status" value="1"/>
</dbReference>
<dbReference type="GO" id="GO:0006418">
    <property type="term" value="P:tRNA aminoacylation for protein translation"/>
    <property type="evidence" value="ECO:0007669"/>
    <property type="project" value="InterPro"/>
</dbReference>
<dbReference type="PANTHER" id="PTHR42765:SF2">
    <property type="entry name" value="TYROSINE--TRNA LIGASE"/>
    <property type="match status" value="1"/>
</dbReference>
<feature type="domain" description="Methionyl/Valyl/Leucyl/Isoleucyl-tRNA synthetase anticodon-binding" evidence="6">
    <location>
        <begin position="277"/>
        <end position="382"/>
    </location>
</feature>
<dbReference type="InterPro" id="IPR050081">
    <property type="entry name" value="Ile-tRNA_ligase"/>
</dbReference>
<evidence type="ECO:0000313" key="7">
    <source>
        <dbReference type="EMBL" id="CAI8036039.1"/>
    </source>
</evidence>
<protein>
    <submittedName>
        <fullName evidence="7">Isoleucine--tRNA ligase</fullName>
    </submittedName>
</protein>
<keyword evidence="3" id="KW-0067">ATP-binding</keyword>
<name>A0AA35WX28_GEOBA</name>
<comment type="caution">
    <text evidence="7">The sequence shown here is derived from an EMBL/GenBank/DDBJ whole genome shotgun (WGS) entry which is preliminary data.</text>
</comment>
<dbReference type="GO" id="GO:0005524">
    <property type="term" value="F:ATP binding"/>
    <property type="evidence" value="ECO:0007669"/>
    <property type="project" value="UniProtKB-KW"/>
</dbReference>
<keyword evidence="5" id="KW-0030">Aminoacyl-tRNA synthetase</keyword>
<evidence type="ECO:0000259" key="6">
    <source>
        <dbReference type="Pfam" id="PF08264"/>
    </source>
</evidence>
<evidence type="ECO:0000313" key="8">
    <source>
        <dbReference type="Proteomes" id="UP001174909"/>
    </source>
</evidence>
<dbReference type="Proteomes" id="UP001174909">
    <property type="component" value="Unassembled WGS sequence"/>
</dbReference>
<evidence type="ECO:0000256" key="3">
    <source>
        <dbReference type="ARBA" id="ARBA00022840"/>
    </source>
</evidence>
<evidence type="ECO:0000256" key="1">
    <source>
        <dbReference type="ARBA" id="ARBA00022598"/>
    </source>
</evidence>
<dbReference type="GO" id="GO:0004812">
    <property type="term" value="F:aminoacyl-tRNA ligase activity"/>
    <property type="evidence" value="ECO:0007669"/>
    <property type="project" value="UniProtKB-KW"/>
</dbReference>
<dbReference type="InterPro" id="IPR013155">
    <property type="entry name" value="M/V/L/I-tRNA-synth_anticd-bd"/>
</dbReference>
<dbReference type="SUPFAM" id="SSF47323">
    <property type="entry name" value="Anticodon-binding domain of a subclass of class I aminoacyl-tRNA synthetases"/>
    <property type="match status" value="1"/>
</dbReference>
<dbReference type="Pfam" id="PF08264">
    <property type="entry name" value="Anticodon_1"/>
    <property type="match status" value="1"/>
</dbReference>
<proteinExistence type="predicted"/>
<gene>
    <name evidence="7" type="ORF">GBAR_LOCUS20222</name>
</gene>
<dbReference type="PANTHER" id="PTHR42765">
    <property type="entry name" value="SOLEUCYL-TRNA SYNTHETASE"/>
    <property type="match status" value="1"/>
</dbReference>
<reference evidence="7" key="1">
    <citation type="submission" date="2023-03" db="EMBL/GenBank/DDBJ databases">
        <authorList>
            <person name="Steffen K."/>
            <person name="Cardenas P."/>
        </authorList>
    </citation>
    <scope>NUCLEOTIDE SEQUENCE</scope>
</reference>
<evidence type="ECO:0000256" key="5">
    <source>
        <dbReference type="ARBA" id="ARBA00023146"/>
    </source>
</evidence>
<dbReference type="InterPro" id="IPR009080">
    <property type="entry name" value="tRNAsynth_Ia_anticodon-bd"/>
</dbReference>
<dbReference type="Gene3D" id="1.10.730.10">
    <property type="entry name" value="Isoleucyl-tRNA Synthetase, Domain 1"/>
    <property type="match status" value="1"/>
</dbReference>
<keyword evidence="2" id="KW-0547">Nucleotide-binding</keyword>
<organism evidence="7 8">
    <name type="scientific">Geodia barretti</name>
    <name type="common">Barrett's horny sponge</name>
    <dbReference type="NCBI Taxonomy" id="519541"/>
    <lineage>
        <taxon>Eukaryota</taxon>
        <taxon>Metazoa</taxon>
        <taxon>Porifera</taxon>
        <taxon>Demospongiae</taxon>
        <taxon>Heteroscleromorpha</taxon>
        <taxon>Tetractinellida</taxon>
        <taxon>Astrophorina</taxon>
        <taxon>Geodiidae</taxon>
        <taxon>Geodia</taxon>
    </lineage>
</organism>
<accession>A0AA35WX28</accession>